<reference evidence="2" key="1">
    <citation type="submission" date="2016-10" db="EMBL/GenBank/DDBJ databases">
        <authorList>
            <person name="Varghese N."/>
            <person name="Submissions S."/>
        </authorList>
    </citation>
    <scope>NUCLEOTIDE SEQUENCE [LARGE SCALE GENOMIC DNA]</scope>
    <source>
        <strain evidence="2">DSM 24450</strain>
    </source>
</reference>
<organism evidence="1 2">
    <name type="scientific">Lutibacter maritimus</name>
    <dbReference type="NCBI Taxonomy" id="593133"/>
    <lineage>
        <taxon>Bacteria</taxon>
        <taxon>Pseudomonadati</taxon>
        <taxon>Bacteroidota</taxon>
        <taxon>Flavobacteriia</taxon>
        <taxon>Flavobacteriales</taxon>
        <taxon>Flavobacteriaceae</taxon>
        <taxon>Lutibacter</taxon>
    </lineage>
</organism>
<dbReference type="AlphaFoldDB" id="A0A1I6NWM2"/>
<sequence>MFKKLIIIILLIVSTNSIFAQQFRQKIYLLKSSYITNALSLTPKEAEKFWPVYNLYSDKIHELKFELENNLDKKLLKNGNLEALSDNDAEKYLNNSLQMEQEIVTQKIKMQKELSKIISAKKIILLQKAEKDFNRRMLQEYGRRKGMMKNQ</sequence>
<keyword evidence="2" id="KW-1185">Reference proteome</keyword>
<accession>A0A1I6NWM2</accession>
<dbReference type="EMBL" id="FOZP01000001">
    <property type="protein sequence ID" value="SFS32249.1"/>
    <property type="molecule type" value="Genomic_DNA"/>
</dbReference>
<name>A0A1I6NWM2_9FLAO</name>
<dbReference type="OrthoDB" id="675330at2"/>
<proteinExistence type="predicted"/>
<evidence type="ECO:0000313" key="2">
    <source>
        <dbReference type="Proteomes" id="UP000199312"/>
    </source>
</evidence>
<evidence type="ECO:0000313" key="1">
    <source>
        <dbReference type="EMBL" id="SFS32249.1"/>
    </source>
</evidence>
<dbReference type="STRING" id="593133.SAMN04488006_0655"/>
<protein>
    <recommendedName>
        <fullName evidence="3">LTXXQ motif family protein</fullName>
    </recommendedName>
</protein>
<gene>
    <name evidence="1" type="ORF">SAMN04488006_0655</name>
</gene>
<dbReference type="RefSeq" id="WP_143102371.1">
    <property type="nucleotide sequence ID" value="NZ_FOZP01000001.1"/>
</dbReference>
<dbReference type="Proteomes" id="UP000199312">
    <property type="component" value="Unassembled WGS sequence"/>
</dbReference>
<evidence type="ECO:0008006" key="3">
    <source>
        <dbReference type="Google" id="ProtNLM"/>
    </source>
</evidence>